<reference evidence="1" key="1">
    <citation type="submission" date="2021-01" db="EMBL/GenBank/DDBJ databases">
        <title>Phytophthora aleatoria, a newly-described species from Pinus radiata is distinct from Phytophthora cactorum isolates based on comparative genomics.</title>
        <authorList>
            <person name="Mcdougal R."/>
            <person name="Panda P."/>
            <person name="Williams N."/>
            <person name="Studholme D.J."/>
        </authorList>
    </citation>
    <scope>NUCLEOTIDE SEQUENCE</scope>
    <source>
        <strain evidence="1">NZFS 4037</strain>
    </source>
</reference>
<name>A0A8J5I6P8_9STRA</name>
<dbReference type="AlphaFoldDB" id="A0A8J5I6P8"/>
<gene>
    <name evidence="1" type="ORF">JG688_00017289</name>
</gene>
<evidence type="ECO:0008006" key="3">
    <source>
        <dbReference type="Google" id="ProtNLM"/>
    </source>
</evidence>
<dbReference type="Proteomes" id="UP000709295">
    <property type="component" value="Unassembled WGS sequence"/>
</dbReference>
<proteinExistence type="predicted"/>
<organism evidence="1 2">
    <name type="scientific">Phytophthora aleatoria</name>
    <dbReference type="NCBI Taxonomy" id="2496075"/>
    <lineage>
        <taxon>Eukaryota</taxon>
        <taxon>Sar</taxon>
        <taxon>Stramenopiles</taxon>
        <taxon>Oomycota</taxon>
        <taxon>Peronosporomycetes</taxon>
        <taxon>Peronosporales</taxon>
        <taxon>Peronosporaceae</taxon>
        <taxon>Phytophthora</taxon>
    </lineage>
</organism>
<comment type="caution">
    <text evidence="1">The sequence shown here is derived from an EMBL/GenBank/DDBJ whole genome shotgun (WGS) entry which is preliminary data.</text>
</comment>
<protein>
    <recommendedName>
        <fullName evidence="3">RxLR effector protein</fullName>
    </recommendedName>
</protein>
<keyword evidence="2" id="KW-1185">Reference proteome</keyword>
<evidence type="ECO:0000313" key="1">
    <source>
        <dbReference type="EMBL" id="KAG6944065.1"/>
    </source>
</evidence>
<dbReference type="EMBL" id="JAENGY010002487">
    <property type="protein sequence ID" value="KAG6944065.1"/>
    <property type="molecule type" value="Genomic_DNA"/>
</dbReference>
<evidence type="ECO:0000313" key="2">
    <source>
        <dbReference type="Proteomes" id="UP000709295"/>
    </source>
</evidence>
<sequence>MIIAAKKAEVTKDIATKLQTELLSNDARKLDDLVDNSEFFFFAIWMKYVADINGKDPAKSFVMVAQTLTSYYTNRRLYNMLDTAKNVKSMETLATKILQDNLTIGWLLKHQSIM</sequence>
<accession>A0A8J5I6P8</accession>